<proteinExistence type="inferred from homology"/>
<dbReference type="InterPro" id="IPR000477">
    <property type="entry name" value="RT_dom"/>
</dbReference>
<evidence type="ECO:0000313" key="3">
    <source>
        <dbReference type="EMBL" id="EBS7984636.1"/>
    </source>
</evidence>
<dbReference type="EMBL" id="AAGWQQ010000090">
    <property type="protein sequence ID" value="EBS7984636.1"/>
    <property type="molecule type" value="Genomic_DNA"/>
</dbReference>
<protein>
    <recommendedName>
        <fullName evidence="2">Reverse transcriptase domain-containing protein</fullName>
    </recommendedName>
</protein>
<accession>A0A5V0QFC8</accession>
<dbReference type="PANTHER" id="PTHR34047:SF8">
    <property type="entry name" value="PROTEIN YKFC"/>
    <property type="match status" value="1"/>
</dbReference>
<sequence>MSARHPQGRPRRFCPPRSQPTAFTLSHINTAYTWLCKSRRRFPANADIWHLRFHWNTERARILRSLHAGTYRFQPLSLVSRADGSQVAVWSSADALVIKCLTLYLENVLPVSRWCEHLRGHSGGRASVRQTHARLLSGRYPFVFRTDIRGYYARISKTLLYEQLCRYVSSPVLRDLLSQFLHYSVEDGGEFHTPLRGIPRGSALSPLLAAFHMTETDNVFSRNRHVTYARYMDDFLILSPTRWHLRRAVSTLNRHFAQAGFEQHPDKTFIGRVEKGFDWMGFWFTEKGCDGVAPRALQNFTDRLRRLYERVRQWPEDLRLRRMAGYVRAWRRWSSFAQMGSVQTCGTDVAGDVVDLCHVMVGTVAVALVQRIRCPRPIVNVIGVR</sequence>
<dbReference type="Pfam" id="PF00078">
    <property type="entry name" value="RVT_1"/>
    <property type="match status" value="1"/>
</dbReference>
<evidence type="ECO:0000259" key="2">
    <source>
        <dbReference type="PROSITE" id="PS50878"/>
    </source>
</evidence>
<dbReference type="PROSITE" id="PS50878">
    <property type="entry name" value="RT_POL"/>
    <property type="match status" value="1"/>
</dbReference>
<dbReference type="SUPFAM" id="SSF56672">
    <property type="entry name" value="DNA/RNA polymerases"/>
    <property type="match status" value="1"/>
</dbReference>
<comment type="caution">
    <text evidence="3">The sequence shown here is derived from an EMBL/GenBank/DDBJ whole genome shotgun (WGS) entry which is preliminary data.</text>
</comment>
<gene>
    <name evidence="3" type="ORF">CEJ09_22885</name>
</gene>
<reference evidence="3" key="1">
    <citation type="submission" date="2018-07" db="EMBL/GenBank/DDBJ databases">
        <authorList>
            <consortium name="PulseNet: The National Subtyping Network for Foodborne Disease Surveillance"/>
            <person name="Tarr C.L."/>
            <person name="Trees E."/>
            <person name="Katz L.S."/>
            <person name="Carleton-Romer H.A."/>
            <person name="Stroika S."/>
            <person name="Kucerova Z."/>
            <person name="Roache K.F."/>
            <person name="Sabol A.L."/>
            <person name="Besser J."/>
            <person name="Gerner-Smidt P."/>
        </authorList>
    </citation>
    <scope>NUCLEOTIDE SEQUENCE</scope>
    <source>
        <strain evidence="3">PNUSAS015592</strain>
    </source>
</reference>
<name>A0A5V0QFC8_SALER</name>
<dbReference type="Gene3D" id="3.30.70.270">
    <property type="match status" value="1"/>
</dbReference>
<dbReference type="AlphaFoldDB" id="A0A5V0QFC8"/>
<dbReference type="InterPro" id="IPR051083">
    <property type="entry name" value="GrpII_Intron_Splice-Mob/Def"/>
</dbReference>
<organism evidence="3">
    <name type="scientific">Salmonella enterica</name>
    <name type="common">Salmonella choleraesuis</name>
    <dbReference type="NCBI Taxonomy" id="28901"/>
    <lineage>
        <taxon>Bacteria</taxon>
        <taxon>Pseudomonadati</taxon>
        <taxon>Pseudomonadota</taxon>
        <taxon>Gammaproteobacteria</taxon>
        <taxon>Enterobacterales</taxon>
        <taxon>Enterobacteriaceae</taxon>
        <taxon>Salmonella</taxon>
    </lineage>
</organism>
<dbReference type="PANTHER" id="PTHR34047">
    <property type="entry name" value="NUCLEAR INTRON MATURASE 1, MITOCHONDRIAL-RELATED"/>
    <property type="match status" value="1"/>
</dbReference>
<dbReference type="InterPro" id="IPR043502">
    <property type="entry name" value="DNA/RNA_pol_sf"/>
</dbReference>
<comment type="similarity">
    <text evidence="1">Belongs to the bacterial reverse transcriptase family.</text>
</comment>
<evidence type="ECO:0000256" key="1">
    <source>
        <dbReference type="ARBA" id="ARBA00034120"/>
    </source>
</evidence>
<dbReference type="InterPro" id="IPR043128">
    <property type="entry name" value="Rev_trsase/Diguanyl_cyclase"/>
</dbReference>
<feature type="domain" description="Reverse transcriptase" evidence="2">
    <location>
        <begin position="1"/>
        <end position="284"/>
    </location>
</feature>